<evidence type="ECO:0000256" key="1">
    <source>
        <dbReference type="ARBA" id="ARBA00004871"/>
    </source>
</evidence>
<feature type="binding site" evidence="8">
    <location>
        <begin position="18"/>
        <end position="20"/>
    </location>
    <ligand>
        <name>shikimate</name>
        <dbReference type="ChEBI" id="CHEBI:36208"/>
    </ligand>
</feature>
<dbReference type="GO" id="GO:0019632">
    <property type="term" value="P:shikimate metabolic process"/>
    <property type="evidence" value="ECO:0007669"/>
    <property type="project" value="InterPro"/>
</dbReference>
<feature type="binding site" evidence="8">
    <location>
        <begin position="131"/>
        <end position="135"/>
    </location>
    <ligand>
        <name>NADP(+)</name>
        <dbReference type="ChEBI" id="CHEBI:58349"/>
    </ligand>
</feature>
<dbReference type="Gene3D" id="3.40.50.10860">
    <property type="entry name" value="Leucine Dehydrogenase, chain A, domain 1"/>
    <property type="match status" value="1"/>
</dbReference>
<feature type="binding site" evidence="8">
    <location>
        <begin position="155"/>
        <end position="160"/>
    </location>
    <ligand>
        <name>NADP(+)</name>
        <dbReference type="ChEBI" id="CHEBI:58349"/>
    </ligand>
</feature>
<dbReference type="GO" id="GO:0004764">
    <property type="term" value="F:shikimate 3-dehydrogenase (NADP+) activity"/>
    <property type="evidence" value="ECO:0007669"/>
    <property type="project" value="UniProtKB-UniRule"/>
</dbReference>
<dbReference type="GO" id="GO:0050661">
    <property type="term" value="F:NADP binding"/>
    <property type="evidence" value="ECO:0007669"/>
    <property type="project" value="InterPro"/>
</dbReference>
<name>A0A3L7JHQ1_9HYPH</name>
<feature type="domain" description="Shikimate dehydrogenase substrate binding N-terminal" evidence="10">
    <location>
        <begin position="10"/>
        <end position="92"/>
    </location>
</feature>
<comment type="subunit">
    <text evidence="8">Homodimer.</text>
</comment>
<dbReference type="EMBL" id="RCWN01000001">
    <property type="protein sequence ID" value="RLQ89151.1"/>
    <property type="molecule type" value="Genomic_DNA"/>
</dbReference>
<comment type="caution">
    <text evidence="12">The sequence shown here is derived from an EMBL/GenBank/DDBJ whole genome shotgun (WGS) entry which is preliminary data.</text>
</comment>
<keyword evidence="5 8" id="KW-0560">Oxidoreductase</keyword>
<feature type="binding site" evidence="8">
    <location>
        <position position="224"/>
    </location>
    <ligand>
        <name>shikimate</name>
        <dbReference type="ChEBI" id="CHEBI:36208"/>
    </ligand>
</feature>
<dbReference type="RefSeq" id="WP_121646118.1">
    <property type="nucleotide sequence ID" value="NZ_RCWN01000001.1"/>
</dbReference>
<dbReference type="Proteomes" id="UP000281094">
    <property type="component" value="Unassembled WGS sequence"/>
</dbReference>
<feature type="binding site" evidence="8">
    <location>
        <position position="90"/>
    </location>
    <ligand>
        <name>shikimate</name>
        <dbReference type="ChEBI" id="CHEBI:36208"/>
    </ligand>
</feature>
<dbReference type="InterPro" id="IPR006151">
    <property type="entry name" value="Shikm_DH/Glu-tRNA_Rdtase"/>
</dbReference>
<dbReference type="HAMAP" id="MF_00222">
    <property type="entry name" value="Shikimate_DH_AroE"/>
    <property type="match status" value="1"/>
</dbReference>
<dbReference type="UniPathway" id="UPA00053">
    <property type="reaction ID" value="UER00087"/>
</dbReference>
<evidence type="ECO:0000313" key="12">
    <source>
        <dbReference type="EMBL" id="RLQ89151.1"/>
    </source>
</evidence>
<accession>A0A3L7JHQ1</accession>
<comment type="function">
    <text evidence="8">Involved in the biosynthesis of the chorismate, which leads to the biosynthesis of aromatic amino acids. Catalyzes the reversible NADPH linked reduction of 3-dehydroshikimate (DHSA) to yield shikimate (SA).</text>
</comment>
<evidence type="ECO:0000259" key="11">
    <source>
        <dbReference type="Pfam" id="PF18317"/>
    </source>
</evidence>
<gene>
    <name evidence="8" type="primary">aroE</name>
    <name evidence="12" type="ORF">D8780_13785</name>
</gene>
<evidence type="ECO:0000256" key="8">
    <source>
        <dbReference type="HAMAP-Rule" id="MF_00222"/>
    </source>
</evidence>
<evidence type="ECO:0000313" key="13">
    <source>
        <dbReference type="Proteomes" id="UP000281094"/>
    </source>
</evidence>
<feature type="binding site" evidence="8">
    <location>
        <position position="252"/>
    </location>
    <ligand>
        <name>shikimate</name>
        <dbReference type="ChEBI" id="CHEBI:36208"/>
    </ligand>
</feature>
<dbReference type="SUPFAM" id="SSF53223">
    <property type="entry name" value="Aminoacid dehydrogenase-like, N-terminal domain"/>
    <property type="match status" value="1"/>
</dbReference>
<evidence type="ECO:0000256" key="7">
    <source>
        <dbReference type="ARBA" id="ARBA00049442"/>
    </source>
</evidence>
<dbReference type="NCBIfam" id="NF001312">
    <property type="entry name" value="PRK00258.1-4"/>
    <property type="match status" value="1"/>
</dbReference>
<dbReference type="InterPro" id="IPR011342">
    <property type="entry name" value="Shikimate_DH"/>
</dbReference>
<proteinExistence type="inferred from homology"/>
<dbReference type="InterPro" id="IPR013708">
    <property type="entry name" value="Shikimate_DH-bd_N"/>
</dbReference>
<dbReference type="GO" id="GO:0009423">
    <property type="term" value="P:chorismate biosynthetic process"/>
    <property type="evidence" value="ECO:0007669"/>
    <property type="project" value="UniProtKB-UniRule"/>
</dbReference>
<dbReference type="CDD" id="cd01065">
    <property type="entry name" value="NAD_bind_Shikimate_DH"/>
    <property type="match status" value="1"/>
</dbReference>
<dbReference type="NCBIfam" id="TIGR00507">
    <property type="entry name" value="aroE"/>
    <property type="match status" value="1"/>
</dbReference>
<dbReference type="InterPro" id="IPR041121">
    <property type="entry name" value="SDH_C"/>
</dbReference>
<dbReference type="Pfam" id="PF18317">
    <property type="entry name" value="SDH_C"/>
    <property type="match status" value="1"/>
</dbReference>
<dbReference type="Gene3D" id="3.40.50.720">
    <property type="entry name" value="NAD(P)-binding Rossmann-like Domain"/>
    <property type="match status" value="1"/>
</dbReference>
<dbReference type="Pfam" id="PF01488">
    <property type="entry name" value="Shikimate_DH"/>
    <property type="match status" value="1"/>
</dbReference>
<evidence type="ECO:0000256" key="5">
    <source>
        <dbReference type="ARBA" id="ARBA00023002"/>
    </source>
</evidence>
<protein>
    <recommendedName>
        <fullName evidence="2 8">Shikimate dehydrogenase (NADP(+))</fullName>
        <shortName evidence="8">SDH</shortName>
        <ecNumber evidence="2 8">1.1.1.25</ecNumber>
    </recommendedName>
</protein>
<feature type="binding site" evidence="8">
    <location>
        <position position="245"/>
    </location>
    <ligand>
        <name>NADP(+)</name>
        <dbReference type="ChEBI" id="CHEBI:58349"/>
    </ligand>
</feature>
<keyword evidence="13" id="KW-1185">Reference proteome</keyword>
<dbReference type="EC" id="1.1.1.25" evidence="2 8"/>
<keyword evidence="6 8" id="KW-0057">Aromatic amino acid biosynthesis</keyword>
<dbReference type="GO" id="GO:0008652">
    <property type="term" value="P:amino acid biosynthetic process"/>
    <property type="evidence" value="ECO:0007669"/>
    <property type="project" value="UniProtKB-KW"/>
</dbReference>
<reference evidence="12 13" key="1">
    <citation type="submission" date="2018-10" db="EMBL/GenBank/DDBJ databases">
        <title>Notoacmeibacter sp. M2BS9Y-3-1, whole genome shotgun sequence.</title>
        <authorList>
            <person name="Tuo L."/>
        </authorList>
    </citation>
    <scope>NUCLEOTIDE SEQUENCE [LARGE SCALE GENOMIC DNA]</scope>
    <source>
        <strain evidence="12 13">M2BS9Y-3-1</strain>
    </source>
</reference>
<feature type="domain" description="SDH C-terminal" evidence="11">
    <location>
        <begin position="245"/>
        <end position="267"/>
    </location>
</feature>
<evidence type="ECO:0000256" key="6">
    <source>
        <dbReference type="ARBA" id="ARBA00023141"/>
    </source>
</evidence>
<feature type="domain" description="Quinate/shikimate 5-dehydrogenase/glutamyl-tRNA reductase" evidence="9">
    <location>
        <begin position="127"/>
        <end position="197"/>
    </location>
</feature>
<dbReference type="GO" id="GO:0009073">
    <property type="term" value="P:aromatic amino acid family biosynthetic process"/>
    <property type="evidence" value="ECO:0007669"/>
    <property type="project" value="UniProtKB-KW"/>
</dbReference>
<evidence type="ECO:0000256" key="4">
    <source>
        <dbReference type="ARBA" id="ARBA00022857"/>
    </source>
</evidence>
<evidence type="ECO:0000256" key="3">
    <source>
        <dbReference type="ARBA" id="ARBA00022605"/>
    </source>
</evidence>
<dbReference type="PANTHER" id="PTHR21089">
    <property type="entry name" value="SHIKIMATE DEHYDROGENASE"/>
    <property type="match status" value="1"/>
</dbReference>
<feature type="binding site" evidence="8">
    <location>
        <position position="65"/>
    </location>
    <ligand>
        <name>shikimate</name>
        <dbReference type="ChEBI" id="CHEBI:36208"/>
    </ligand>
</feature>
<dbReference type="InterPro" id="IPR046346">
    <property type="entry name" value="Aminoacid_DH-like_N_sf"/>
</dbReference>
<keyword evidence="3 8" id="KW-0028">Amino-acid biosynthesis</keyword>
<feature type="binding site" evidence="8">
    <location>
        <position position="222"/>
    </location>
    <ligand>
        <name>NADP(+)</name>
        <dbReference type="ChEBI" id="CHEBI:58349"/>
    </ligand>
</feature>
<feature type="binding site" evidence="8">
    <location>
        <position position="81"/>
    </location>
    <ligand>
        <name>NADP(+)</name>
        <dbReference type="ChEBI" id="CHEBI:58349"/>
    </ligand>
</feature>
<keyword evidence="4 8" id="KW-0521">NADP</keyword>
<evidence type="ECO:0000256" key="2">
    <source>
        <dbReference type="ARBA" id="ARBA00012962"/>
    </source>
</evidence>
<feature type="active site" description="Proton acceptor" evidence="8">
    <location>
        <position position="69"/>
    </location>
</feature>
<sequence>MADESIRSGVIGHPITHSRSPLIHGNWIAEYGIDGAYNAYDVSPADLSGFLRRVRGGELAGCNVTIPHKEAMLEHIDELTDTAEAIGAVNTIWREADRLLGDNTDAYGFLANLDHAAPGWDENPRCAVVLGAGGAALAVLHGLLSRGFADIRIANRTAARAERLAARFGGSCHAMDWAREEALYSDADFVVNTTSLTMGNETDQQVWSGLDHVAEGATVTDIVYSPLQTSLLKAAQRRDLPTVDGLGMLLHQAVPSFERWFGTRPEVTPGLRRRVEEDLAAGH</sequence>
<evidence type="ECO:0000259" key="9">
    <source>
        <dbReference type="Pfam" id="PF01488"/>
    </source>
</evidence>
<dbReference type="SUPFAM" id="SSF51735">
    <property type="entry name" value="NAD(P)-binding Rossmann-fold domains"/>
    <property type="match status" value="1"/>
</dbReference>
<dbReference type="InterPro" id="IPR022893">
    <property type="entry name" value="Shikimate_DH_fam"/>
</dbReference>
<dbReference type="InterPro" id="IPR036291">
    <property type="entry name" value="NAD(P)-bd_dom_sf"/>
</dbReference>
<dbReference type="PANTHER" id="PTHR21089:SF1">
    <property type="entry name" value="BIFUNCTIONAL 3-DEHYDROQUINATE DEHYDRATASE_SHIKIMATE DEHYDROGENASE, CHLOROPLASTIC"/>
    <property type="match status" value="1"/>
</dbReference>
<feature type="binding site" evidence="8">
    <location>
        <position position="105"/>
    </location>
    <ligand>
        <name>shikimate</name>
        <dbReference type="ChEBI" id="CHEBI:36208"/>
    </ligand>
</feature>
<dbReference type="AlphaFoldDB" id="A0A3L7JHQ1"/>
<evidence type="ECO:0000259" key="10">
    <source>
        <dbReference type="Pfam" id="PF08501"/>
    </source>
</evidence>
<comment type="similarity">
    <text evidence="8">Belongs to the shikimate dehydrogenase family.</text>
</comment>
<organism evidence="12 13">
    <name type="scientific">Notoacmeibacter ruber</name>
    <dbReference type="NCBI Taxonomy" id="2670375"/>
    <lineage>
        <taxon>Bacteria</taxon>
        <taxon>Pseudomonadati</taxon>
        <taxon>Pseudomonadota</taxon>
        <taxon>Alphaproteobacteria</taxon>
        <taxon>Hyphomicrobiales</taxon>
        <taxon>Notoacmeibacteraceae</taxon>
        <taxon>Notoacmeibacter</taxon>
    </lineage>
</organism>
<dbReference type="GO" id="GO:0005829">
    <property type="term" value="C:cytosol"/>
    <property type="evidence" value="ECO:0007669"/>
    <property type="project" value="TreeGrafter"/>
</dbReference>
<dbReference type="Pfam" id="PF08501">
    <property type="entry name" value="Shikimate_dh_N"/>
    <property type="match status" value="1"/>
</dbReference>
<comment type="catalytic activity">
    <reaction evidence="7 8">
        <text>shikimate + NADP(+) = 3-dehydroshikimate + NADPH + H(+)</text>
        <dbReference type="Rhea" id="RHEA:17737"/>
        <dbReference type="ChEBI" id="CHEBI:15378"/>
        <dbReference type="ChEBI" id="CHEBI:16630"/>
        <dbReference type="ChEBI" id="CHEBI:36208"/>
        <dbReference type="ChEBI" id="CHEBI:57783"/>
        <dbReference type="ChEBI" id="CHEBI:58349"/>
        <dbReference type="EC" id="1.1.1.25"/>
    </reaction>
</comment>
<comment type="pathway">
    <text evidence="1 8">Metabolic intermediate biosynthesis; chorismate biosynthesis; chorismate from D-erythrose 4-phosphate and phosphoenolpyruvate: step 4/7.</text>
</comment>